<evidence type="ECO:0000256" key="1">
    <source>
        <dbReference type="SAM" id="MobiDB-lite"/>
    </source>
</evidence>
<sequence length="449" mass="48958">MNDEFRGPPSKQYPDSCSSPAARQHRHRKWIFKHKPRSDGTLDRYKARRVLRGFAGVPALTSTRLYRTRPSGFVDPTAPTTSAGSTSPSTASNKLLGHGTAALPLICSPLALLKPSRIPPSFVFRRGSDTAFPLLYVDDIVLTASTARSPSPDHRRLARLLSHEGSWPPPRLPWDRRCSHTRRDAPLSPPHTLEILERAGMTECKPRKYSVDTRAKLSSTAPRFSTPLSYRRLGRCSTHLTFTRPDITYAVRRVRSTCMIPGNHTSPRSSASCATRAAPSTSAYSRPVLPRLGRRPSTPMPIGQLPDTRRSTSGYAVFLGDCLVSRSASAGLPSLAPAPRPSTAPSPTVLPRLPGSVGFSLSSTSPSRRATVVYCDNVSAVYLSTNPHVEIDLHFVRERVAAGAVRVLHVPTTSQFADIFTKGLPSSVFLEFWSSMNVRSTDVPTAGGC</sequence>
<dbReference type="AlphaFoldDB" id="A0AAQ3X1G3"/>
<feature type="region of interest" description="Disordered" evidence="1">
    <location>
        <begin position="70"/>
        <end position="92"/>
    </location>
</feature>
<feature type="compositionally biased region" description="Low complexity" evidence="1">
    <location>
        <begin position="76"/>
        <end position="92"/>
    </location>
</feature>
<keyword evidence="3" id="KW-1185">Reference proteome</keyword>
<accession>A0AAQ3X1G3</accession>
<proteinExistence type="predicted"/>
<dbReference type="PANTHER" id="PTHR11439:SF524">
    <property type="entry name" value="RNA-DIRECTED DNA POLYMERASE, PROTEIN KINASE RLK-PELLE-DLSV FAMILY"/>
    <property type="match status" value="1"/>
</dbReference>
<organism evidence="2 3">
    <name type="scientific">Paspalum notatum var. saurae</name>
    <dbReference type="NCBI Taxonomy" id="547442"/>
    <lineage>
        <taxon>Eukaryota</taxon>
        <taxon>Viridiplantae</taxon>
        <taxon>Streptophyta</taxon>
        <taxon>Embryophyta</taxon>
        <taxon>Tracheophyta</taxon>
        <taxon>Spermatophyta</taxon>
        <taxon>Magnoliopsida</taxon>
        <taxon>Liliopsida</taxon>
        <taxon>Poales</taxon>
        <taxon>Poaceae</taxon>
        <taxon>PACMAD clade</taxon>
        <taxon>Panicoideae</taxon>
        <taxon>Andropogonodae</taxon>
        <taxon>Paspaleae</taxon>
        <taxon>Paspalinae</taxon>
        <taxon>Paspalum</taxon>
    </lineage>
</organism>
<dbReference type="Proteomes" id="UP001341281">
    <property type="component" value="Chromosome 06"/>
</dbReference>
<evidence type="ECO:0000313" key="3">
    <source>
        <dbReference type="Proteomes" id="UP001341281"/>
    </source>
</evidence>
<evidence type="ECO:0008006" key="4">
    <source>
        <dbReference type="Google" id="ProtNLM"/>
    </source>
</evidence>
<evidence type="ECO:0000313" key="2">
    <source>
        <dbReference type="EMBL" id="WVZ82047.1"/>
    </source>
</evidence>
<feature type="region of interest" description="Disordered" evidence="1">
    <location>
        <begin position="282"/>
        <end position="308"/>
    </location>
</feature>
<dbReference type="CDD" id="cd09272">
    <property type="entry name" value="RNase_HI_RT_Ty1"/>
    <property type="match status" value="1"/>
</dbReference>
<feature type="region of interest" description="Disordered" evidence="1">
    <location>
        <begin position="1"/>
        <end position="24"/>
    </location>
</feature>
<name>A0AAQ3X1G3_PASNO</name>
<dbReference type="PANTHER" id="PTHR11439">
    <property type="entry name" value="GAG-POL-RELATED RETROTRANSPOSON"/>
    <property type="match status" value="1"/>
</dbReference>
<reference evidence="2 3" key="1">
    <citation type="submission" date="2024-02" db="EMBL/GenBank/DDBJ databases">
        <title>High-quality chromosome-scale genome assembly of Pensacola bahiagrass (Paspalum notatum Flugge var. saurae).</title>
        <authorList>
            <person name="Vega J.M."/>
            <person name="Podio M."/>
            <person name="Orjuela J."/>
            <person name="Siena L.A."/>
            <person name="Pessino S.C."/>
            <person name="Combes M.C."/>
            <person name="Mariac C."/>
            <person name="Albertini E."/>
            <person name="Pupilli F."/>
            <person name="Ortiz J.P.A."/>
            <person name="Leblanc O."/>
        </authorList>
    </citation>
    <scope>NUCLEOTIDE SEQUENCE [LARGE SCALE GENOMIC DNA]</scope>
    <source>
        <strain evidence="2">R1</strain>
        <tissue evidence="2">Leaf</tissue>
    </source>
</reference>
<protein>
    <recommendedName>
        <fullName evidence="4">Reverse transcriptase Ty1/copia-type domain-containing protein</fullName>
    </recommendedName>
</protein>
<gene>
    <name evidence="2" type="ORF">U9M48_029359</name>
</gene>
<dbReference type="EMBL" id="CP144750">
    <property type="protein sequence ID" value="WVZ82047.1"/>
    <property type="molecule type" value="Genomic_DNA"/>
</dbReference>